<feature type="domain" description="N-terminal PilZ-like" evidence="4">
    <location>
        <begin position="2"/>
        <end position="87"/>
    </location>
</feature>
<dbReference type="Gene3D" id="2.40.10.220">
    <property type="entry name" value="predicted glycosyltransferase like domains"/>
    <property type="match status" value="1"/>
</dbReference>
<gene>
    <name evidence="5" type="ordered locus">Ppro_0320</name>
</gene>
<evidence type="ECO:0000256" key="2">
    <source>
        <dbReference type="SAM" id="Phobius"/>
    </source>
</evidence>
<feature type="domain" description="PilZ" evidence="3">
    <location>
        <begin position="184"/>
        <end position="267"/>
    </location>
</feature>
<organism evidence="5 6">
    <name type="scientific">Pelobacter propionicus (strain DSM 2379 / NBRC 103807 / OttBd1)</name>
    <dbReference type="NCBI Taxonomy" id="338966"/>
    <lineage>
        <taxon>Bacteria</taxon>
        <taxon>Pseudomonadati</taxon>
        <taxon>Thermodesulfobacteriota</taxon>
        <taxon>Desulfuromonadia</taxon>
        <taxon>Desulfuromonadales</taxon>
        <taxon>Desulfuromonadaceae</taxon>
        <taxon>Pelobacter</taxon>
    </lineage>
</organism>
<proteinExistence type="predicted"/>
<dbReference type="InterPro" id="IPR040638">
    <property type="entry name" value="PilZN1"/>
</dbReference>
<dbReference type="Gene3D" id="2.30.110.70">
    <property type="match status" value="1"/>
</dbReference>
<evidence type="ECO:0000313" key="5">
    <source>
        <dbReference type="EMBL" id="ABK97954.1"/>
    </source>
</evidence>
<dbReference type="Pfam" id="PF07238">
    <property type="entry name" value="PilZ"/>
    <property type="match status" value="1"/>
</dbReference>
<reference evidence="5 6" key="1">
    <citation type="submission" date="2006-10" db="EMBL/GenBank/DDBJ databases">
        <title>Complete sequence of chromosome of Pelobacter propionicus DSM 2379.</title>
        <authorList>
            <consortium name="US DOE Joint Genome Institute"/>
            <person name="Copeland A."/>
            <person name="Lucas S."/>
            <person name="Lapidus A."/>
            <person name="Barry K."/>
            <person name="Detter J.C."/>
            <person name="Glavina del Rio T."/>
            <person name="Hammon N."/>
            <person name="Israni S."/>
            <person name="Dalin E."/>
            <person name="Tice H."/>
            <person name="Pitluck S."/>
            <person name="Saunders E."/>
            <person name="Brettin T."/>
            <person name="Bruce D."/>
            <person name="Han C."/>
            <person name="Tapia R."/>
            <person name="Schmutz J."/>
            <person name="Larimer F."/>
            <person name="Land M."/>
            <person name="Hauser L."/>
            <person name="Kyrpides N."/>
            <person name="Kim E."/>
            <person name="Lovley D."/>
            <person name="Richardson P."/>
        </authorList>
    </citation>
    <scope>NUCLEOTIDE SEQUENCE [LARGE SCALE GENOMIC DNA]</scope>
    <source>
        <strain evidence="6">DSM 2379 / NBRC 103807 / OttBd1</strain>
    </source>
</reference>
<dbReference type="AlphaFoldDB" id="A1AKT4"/>
<evidence type="ECO:0000259" key="4">
    <source>
        <dbReference type="Pfam" id="PF18672"/>
    </source>
</evidence>
<dbReference type="InterPro" id="IPR009875">
    <property type="entry name" value="PilZ_domain"/>
</dbReference>
<dbReference type="EMBL" id="CP000482">
    <property type="protein sequence ID" value="ABK97954.1"/>
    <property type="molecule type" value="Genomic_DNA"/>
</dbReference>
<keyword evidence="2" id="KW-0472">Membrane</keyword>
<keyword evidence="2" id="KW-1133">Transmembrane helix</keyword>
<accession>A1AKT4</accession>
<dbReference type="KEGG" id="ppd:Ppro_0320"/>
<name>A1AKT4_PELPD</name>
<keyword evidence="6" id="KW-1185">Reference proteome</keyword>
<sequence length="366" mass="42047">MKVEVGIPLSDNTAFRDWAIINQVENDLISLQLSRDILPAGVSLRVGQILTIRSEYDFQVHICRAYIVSKGFEQELLLRLTGAIVANELREFYRIDAFLPIRFHSLPGQDPENVNKLWHEWQKQRMEEEKAREQRRLEARREKIRAEKRAREQRLQEGAPSVEGGDGSREEEELDNEYDESWGSVTSVAVNISGGGLRISTDQLFPVDEPLLLEIFVPSSRRIVDVAARVIFSRQNDAAGERQTCFNTGLQFMFIDEAARSAINQHTSGIQLKRIRQFKGFADVEPLSVDGNLAANRHYAYLDTVEAGESHRAIWWKRRRQLVLGMVFAGIIWLLYLYFSAYVSNHPKSVIHQMFETGIRKMKGEL</sequence>
<feature type="region of interest" description="Disordered" evidence="1">
    <location>
        <begin position="148"/>
        <end position="179"/>
    </location>
</feature>
<evidence type="ECO:0000256" key="1">
    <source>
        <dbReference type="SAM" id="MobiDB-lite"/>
    </source>
</evidence>
<feature type="compositionally biased region" description="Acidic residues" evidence="1">
    <location>
        <begin position="169"/>
        <end position="179"/>
    </location>
</feature>
<dbReference type="GO" id="GO:0035438">
    <property type="term" value="F:cyclic-di-GMP binding"/>
    <property type="evidence" value="ECO:0007669"/>
    <property type="project" value="InterPro"/>
</dbReference>
<keyword evidence="2" id="KW-0812">Transmembrane</keyword>
<evidence type="ECO:0000313" key="6">
    <source>
        <dbReference type="Proteomes" id="UP000006732"/>
    </source>
</evidence>
<dbReference type="Pfam" id="PF18672">
    <property type="entry name" value="PilZN1"/>
    <property type="match status" value="1"/>
</dbReference>
<protein>
    <submittedName>
        <fullName evidence="5">Type IV pilus assembly PilZ</fullName>
    </submittedName>
</protein>
<evidence type="ECO:0000259" key="3">
    <source>
        <dbReference type="Pfam" id="PF07238"/>
    </source>
</evidence>
<dbReference type="STRING" id="338966.Ppro_0320"/>
<dbReference type="eggNOG" id="ENOG5033VQF">
    <property type="taxonomic scope" value="Bacteria"/>
</dbReference>
<feature type="transmembrane region" description="Helical" evidence="2">
    <location>
        <begin position="322"/>
        <end position="339"/>
    </location>
</feature>
<dbReference type="HOGENOM" id="CLU_061358_0_0_7"/>
<dbReference type="Proteomes" id="UP000006732">
    <property type="component" value="Chromosome"/>
</dbReference>